<keyword evidence="3" id="KW-1185">Reference proteome</keyword>
<protein>
    <submittedName>
        <fullName evidence="2">Uncharacterized protein</fullName>
    </submittedName>
</protein>
<keyword evidence="1" id="KW-0812">Transmembrane</keyword>
<gene>
    <name evidence="2" type="ORF">G6R27_04495</name>
</gene>
<keyword evidence="1" id="KW-0472">Membrane</keyword>
<feature type="transmembrane region" description="Helical" evidence="1">
    <location>
        <begin position="120"/>
        <end position="141"/>
    </location>
</feature>
<dbReference type="RefSeq" id="WP_213819878.1">
    <property type="nucleotide sequence ID" value="NZ_JAAMFI010000002.1"/>
</dbReference>
<feature type="transmembrane region" description="Helical" evidence="1">
    <location>
        <begin position="95"/>
        <end position="114"/>
    </location>
</feature>
<dbReference type="EMBL" id="JAAMFI010000002">
    <property type="protein sequence ID" value="MBS9335287.1"/>
    <property type="molecule type" value="Genomic_DNA"/>
</dbReference>
<keyword evidence="1" id="KW-1133">Transmembrane helix</keyword>
<proteinExistence type="predicted"/>
<name>A0ABS5QQU2_9LACO</name>
<feature type="transmembrane region" description="Helical" evidence="1">
    <location>
        <begin position="49"/>
        <end position="67"/>
    </location>
</feature>
<reference evidence="2 3" key="1">
    <citation type="submission" date="2020-02" db="EMBL/GenBank/DDBJ databases">
        <title>Fructobacillus sp. isolated from paper mulberry of Taiwan.</title>
        <authorList>
            <person name="Lin S.-T."/>
        </authorList>
    </citation>
    <scope>NUCLEOTIDE SEQUENCE [LARGE SCALE GENOMIC DNA]</scope>
    <source>
        <strain evidence="2 3">M1-10</strain>
    </source>
</reference>
<dbReference type="Proteomes" id="UP001519418">
    <property type="component" value="Unassembled WGS sequence"/>
</dbReference>
<evidence type="ECO:0000313" key="2">
    <source>
        <dbReference type="EMBL" id="MBS9335287.1"/>
    </source>
</evidence>
<sequence>MFRQLKMLKPSFVTTMIVIVISLLSIQFLPSFRPVDDIIAATINLRGPVLISQTILLAFVMWQVVSFRKSRALIEVRGKTEVIQKQLIKAMTFEVVLYFLLFEGAFLLLGYQIFRDGPVVIGVLVLVFRVLLVWFLGLLLITMYNSSYPAVIALTVFVSNFLYHFIVEKSFLLVHYSVHYDTLWQAFNN</sequence>
<accession>A0ABS5QQU2</accession>
<feature type="transmembrane region" description="Helical" evidence="1">
    <location>
        <begin position="148"/>
        <end position="166"/>
    </location>
</feature>
<evidence type="ECO:0000256" key="1">
    <source>
        <dbReference type="SAM" id="Phobius"/>
    </source>
</evidence>
<evidence type="ECO:0000313" key="3">
    <source>
        <dbReference type="Proteomes" id="UP001519418"/>
    </source>
</evidence>
<organism evidence="2 3">
    <name type="scientific">Fructobacillus papyriferae</name>
    <dbReference type="NCBI Taxonomy" id="2713171"/>
    <lineage>
        <taxon>Bacteria</taxon>
        <taxon>Bacillati</taxon>
        <taxon>Bacillota</taxon>
        <taxon>Bacilli</taxon>
        <taxon>Lactobacillales</taxon>
        <taxon>Lactobacillaceae</taxon>
        <taxon>Fructobacillus</taxon>
    </lineage>
</organism>
<comment type="caution">
    <text evidence="2">The sequence shown here is derived from an EMBL/GenBank/DDBJ whole genome shotgun (WGS) entry which is preliminary data.</text>
</comment>
<feature type="transmembrane region" description="Helical" evidence="1">
    <location>
        <begin position="12"/>
        <end position="29"/>
    </location>
</feature>